<feature type="transmembrane region" description="Helical" evidence="8">
    <location>
        <begin position="594"/>
        <end position="612"/>
    </location>
</feature>
<evidence type="ECO:0000256" key="3">
    <source>
        <dbReference type="ARBA" id="ARBA00022989"/>
    </source>
</evidence>
<feature type="domain" description="G-protein coupled receptors family 1 profile" evidence="9">
    <location>
        <begin position="625"/>
        <end position="752"/>
    </location>
</feature>
<dbReference type="InterPro" id="IPR017452">
    <property type="entry name" value="GPCR_Rhodpsn_7TM"/>
</dbReference>
<dbReference type="GO" id="GO:0003341">
    <property type="term" value="P:cilium movement"/>
    <property type="evidence" value="ECO:0007669"/>
    <property type="project" value="TreeGrafter"/>
</dbReference>
<feature type="coiled-coil region" evidence="6">
    <location>
        <begin position="45"/>
        <end position="252"/>
    </location>
</feature>
<evidence type="ECO:0000256" key="5">
    <source>
        <dbReference type="ARBA" id="ARBA00023136"/>
    </source>
</evidence>
<accession>A0A816KIT2</accession>
<feature type="region of interest" description="Disordered" evidence="7">
    <location>
        <begin position="787"/>
        <end position="833"/>
    </location>
</feature>
<dbReference type="PANTHER" id="PTHR21694">
    <property type="entry name" value="COILED-COIL DOMAIN-CONTAINING PROTEIN 63"/>
    <property type="match status" value="1"/>
</dbReference>
<dbReference type="GO" id="GO:0016020">
    <property type="term" value="C:membrane"/>
    <property type="evidence" value="ECO:0007669"/>
    <property type="project" value="UniProtKB-SubCell"/>
</dbReference>
<feature type="compositionally biased region" description="Basic and acidic residues" evidence="7">
    <location>
        <begin position="491"/>
        <end position="516"/>
    </location>
</feature>
<feature type="coiled-coil region" evidence="6">
    <location>
        <begin position="333"/>
        <end position="392"/>
    </location>
</feature>
<gene>
    <name evidence="10" type="ORF">MBJ925_LOCUS2211</name>
</gene>
<feature type="region of interest" description="Disordered" evidence="7">
    <location>
        <begin position="470"/>
        <end position="516"/>
    </location>
</feature>
<dbReference type="GO" id="GO:0036158">
    <property type="term" value="P:outer dynein arm assembly"/>
    <property type="evidence" value="ECO:0007669"/>
    <property type="project" value="TreeGrafter"/>
</dbReference>
<feature type="region of interest" description="Disordered" evidence="7">
    <location>
        <begin position="1"/>
        <end position="33"/>
    </location>
</feature>
<evidence type="ECO:0000256" key="6">
    <source>
        <dbReference type="SAM" id="Coils"/>
    </source>
</evidence>
<organism evidence="10 11">
    <name type="scientific">Rotaria magnacalcarata</name>
    <dbReference type="NCBI Taxonomy" id="392030"/>
    <lineage>
        <taxon>Eukaryota</taxon>
        <taxon>Metazoa</taxon>
        <taxon>Spiralia</taxon>
        <taxon>Gnathifera</taxon>
        <taxon>Rotifera</taxon>
        <taxon>Eurotatoria</taxon>
        <taxon>Bdelloidea</taxon>
        <taxon>Philodinida</taxon>
        <taxon>Philodinidae</taxon>
        <taxon>Rotaria</taxon>
    </lineage>
</organism>
<evidence type="ECO:0000256" key="7">
    <source>
        <dbReference type="SAM" id="MobiDB-lite"/>
    </source>
</evidence>
<feature type="transmembrane region" description="Helical" evidence="8">
    <location>
        <begin position="644"/>
        <end position="667"/>
    </location>
</feature>
<dbReference type="AlphaFoldDB" id="A0A816KIT2"/>
<feature type="region of interest" description="Disordered" evidence="7">
    <location>
        <begin position="535"/>
        <end position="569"/>
    </location>
</feature>
<feature type="compositionally biased region" description="Polar residues" evidence="7">
    <location>
        <begin position="814"/>
        <end position="833"/>
    </location>
</feature>
<keyword evidence="4 6" id="KW-0175">Coiled coil</keyword>
<dbReference type="PROSITE" id="PS50262">
    <property type="entry name" value="G_PROTEIN_RECEP_F1_2"/>
    <property type="match status" value="1"/>
</dbReference>
<dbReference type="SUPFAM" id="SSF81321">
    <property type="entry name" value="Family A G protein-coupled receptor-like"/>
    <property type="match status" value="1"/>
</dbReference>
<dbReference type="Pfam" id="PF21773">
    <property type="entry name" value="ODAD1_CC"/>
    <property type="match status" value="1"/>
</dbReference>
<comment type="caution">
    <text evidence="10">The sequence shown here is derived from an EMBL/GenBank/DDBJ whole genome shotgun (WGS) entry which is preliminary data.</text>
</comment>
<sequence length="833" mass="97630">MARRIVAEDSDEDEFQETQYSKLQNSYRHAREDQREYTIEKKDQLRMQSKTLQQLTRERDELEKVFRLAESLENQKRDEEKTRKLQELIQSKDDILSEIQNEKTSSIELDKELREWEKKMRQKQTEIGGANAAVTFNANVRKQERVLENRLDTALKRFNALLTTNSLLRSEIDNLRNERERFENLSRKSESELRELRAQLVECIERSVTSYDQRKDANAKAILLQTKAETDKSASEAEMRELERQISHDRKLRDFMKLKSQERQEDEELVTYRKRKEAEATEKRRKEKEEHSVEAYESKFKRIQEISGEQDLDKLVDKFIEVEDKNFALFNYVNELNNQIETLQEQIADIKKEIHRFEGQGVELEEQRQRLREQIEDRCSRSNGLADEYEEKTRGARKILDQCRAGVDSLFKKIGCDRRQIENLLQSHDGVTEDNVLRYLGIIEERTNELLTAQATINAKEQNIPLRERAPNLIGDGPTGPAPHVQVHLPNTDDRRDPDEREDKGEEELKPLTREELKQRALEQVKNLERKALQEQNKYADMAPTTTREKSSATMSRTGGGETGKPPTSRGHRALNLYWLHWKQSYGKRKYTKYYISILTFICIALNSHVLFLNGYRTSSGSIECYATENNPGYIFPQWERVHLVVYNLCPFAIMCICNTYIIVVTVRSSRAQDESLPPTVQRKNLERYRQLTALLVIVTFAFVLLTLPACIYFVFFRHNLEATTERTYRYMIQISLSSVQFTSHGINFFLYCFSAKSFLSELNDMLTECLCCRLVNNDQWSFVGVQTNNDPEHESSLENQRTDHEREMEAKNQKLNNAPQYQTTSGQKSESS</sequence>
<dbReference type="InterPro" id="IPR051876">
    <property type="entry name" value="ODA-DC/CCD"/>
</dbReference>
<keyword evidence="2 8" id="KW-0812">Transmembrane</keyword>
<keyword evidence="3 8" id="KW-1133">Transmembrane helix</keyword>
<dbReference type="EMBL" id="CAJNRE010000144">
    <property type="protein sequence ID" value="CAF1921817.1"/>
    <property type="molecule type" value="Genomic_DNA"/>
</dbReference>
<dbReference type="Proteomes" id="UP000663824">
    <property type="component" value="Unassembled WGS sequence"/>
</dbReference>
<name>A0A816KIT2_9BILA</name>
<reference evidence="10" key="1">
    <citation type="submission" date="2021-02" db="EMBL/GenBank/DDBJ databases">
        <authorList>
            <person name="Nowell W R."/>
        </authorList>
    </citation>
    <scope>NUCLEOTIDE SEQUENCE</scope>
</reference>
<evidence type="ECO:0000256" key="2">
    <source>
        <dbReference type="ARBA" id="ARBA00022692"/>
    </source>
</evidence>
<feature type="transmembrane region" description="Helical" evidence="8">
    <location>
        <begin position="692"/>
        <end position="716"/>
    </location>
</feature>
<evidence type="ECO:0000313" key="10">
    <source>
        <dbReference type="EMBL" id="CAF1921817.1"/>
    </source>
</evidence>
<dbReference type="Gene3D" id="1.20.1070.10">
    <property type="entry name" value="Rhodopsin 7-helix transmembrane proteins"/>
    <property type="match status" value="1"/>
</dbReference>
<dbReference type="GO" id="GO:0005930">
    <property type="term" value="C:axoneme"/>
    <property type="evidence" value="ECO:0007669"/>
    <property type="project" value="TreeGrafter"/>
</dbReference>
<evidence type="ECO:0000256" key="4">
    <source>
        <dbReference type="ARBA" id="ARBA00023054"/>
    </source>
</evidence>
<feature type="compositionally biased region" description="Basic and acidic residues" evidence="7">
    <location>
        <begin position="791"/>
        <end position="813"/>
    </location>
</feature>
<evidence type="ECO:0000259" key="9">
    <source>
        <dbReference type="PROSITE" id="PS50262"/>
    </source>
</evidence>
<protein>
    <recommendedName>
        <fullName evidence="9">G-protein coupled receptors family 1 profile domain-containing protein</fullName>
    </recommendedName>
</protein>
<dbReference type="PANTHER" id="PTHR21694:SF35">
    <property type="entry name" value="OUTER DYNEIN ARM-DOCKING COMPLEX SUBUNIT 1"/>
    <property type="match status" value="1"/>
</dbReference>
<keyword evidence="5 8" id="KW-0472">Membrane</keyword>
<comment type="subcellular location">
    <subcellularLocation>
        <location evidence="1">Membrane</location>
    </subcellularLocation>
</comment>
<evidence type="ECO:0000256" key="8">
    <source>
        <dbReference type="SAM" id="Phobius"/>
    </source>
</evidence>
<evidence type="ECO:0000256" key="1">
    <source>
        <dbReference type="ARBA" id="ARBA00004370"/>
    </source>
</evidence>
<evidence type="ECO:0000313" key="11">
    <source>
        <dbReference type="Proteomes" id="UP000663824"/>
    </source>
</evidence>
<proteinExistence type="predicted"/>
<dbReference type="InterPro" id="IPR049258">
    <property type="entry name" value="ODAD1_CC"/>
</dbReference>
<feature type="compositionally biased region" description="Polar residues" evidence="7">
    <location>
        <begin position="17"/>
        <end position="27"/>
    </location>
</feature>